<evidence type="ECO:0000313" key="2">
    <source>
        <dbReference type="EMBL" id="KAK4503792.1"/>
    </source>
</evidence>
<comment type="caution">
    <text evidence="2">The sequence shown here is derived from an EMBL/GenBank/DDBJ whole genome shotgun (WGS) entry which is preliminary data.</text>
</comment>
<gene>
    <name evidence="2" type="ORF">PRZ48_004707</name>
</gene>
<evidence type="ECO:0000256" key="1">
    <source>
        <dbReference type="SAM" id="MobiDB-lite"/>
    </source>
</evidence>
<feature type="compositionally biased region" description="Low complexity" evidence="1">
    <location>
        <begin position="123"/>
        <end position="150"/>
    </location>
</feature>
<feature type="compositionally biased region" description="Basic and acidic residues" evidence="1">
    <location>
        <begin position="188"/>
        <end position="213"/>
    </location>
</feature>
<sequence>MALKKQYQDKQITRFGTASQISTARKHRDELLKLIASVKTGRDAAHFEEFVENLEWEAMRMLPYATARPEAAEQAQRDYDAAVAEWEGESDESSEDEPPPPKKKKISKRVVEDSEDEDDTSAKRALSKAAATKKTTTTTIKGKALAAPKKSALKEVTNTVKVPRGKKRSLDEDDDAAEKVAAPPKKAKMSEDRSKGRSEVKSEDTSEVRSEGE</sequence>
<feature type="region of interest" description="Disordered" evidence="1">
    <location>
        <begin position="68"/>
        <end position="213"/>
    </location>
</feature>
<accession>A0ABR0EQ99</accession>
<dbReference type="EMBL" id="JAXOVC010000003">
    <property type="protein sequence ID" value="KAK4503792.1"/>
    <property type="molecule type" value="Genomic_DNA"/>
</dbReference>
<keyword evidence="3" id="KW-1185">Reference proteome</keyword>
<proteinExistence type="predicted"/>
<dbReference type="Proteomes" id="UP001305779">
    <property type="component" value="Unassembled WGS sequence"/>
</dbReference>
<protein>
    <submittedName>
        <fullName evidence="2">Uncharacterized protein</fullName>
    </submittedName>
</protein>
<organism evidence="2 3">
    <name type="scientific">Zasmidium cellare</name>
    <name type="common">Wine cellar mold</name>
    <name type="synonym">Racodium cellare</name>
    <dbReference type="NCBI Taxonomy" id="395010"/>
    <lineage>
        <taxon>Eukaryota</taxon>
        <taxon>Fungi</taxon>
        <taxon>Dikarya</taxon>
        <taxon>Ascomycota</taxon>
        <taxon>Pezizomycotina</taxon>
        <taxon>Dothideomycetes</taxon>
        <taxon>Dothideomycetidae</taxon>
        <taxon>Mycosphaerellales</taxon>
        <taxon>Mycosphaerellaceae</taxon>
        <taxon>Zasmidium</taxon>
    </lineage>
</organism>
<name>A0ABR0EQ99_ZASCE</name>
<reference evidence="2 3" key="1">
    <citation type="journal article" date="2023" name="G3 (Bethesda)">
        <title>A chromosome-level genome assembly of Zasmidium syzygii isolated from banana leaves.</title>
        <authorList>
            <person name="van Westerhoven A.C."/>
            <person name="Mehrabi R."/>
            <person name="Talebi R."/>
            <person name="Steentjes M.B.F."/>
            <person name="Corcolon B."/>
            <person name="Chong P.A."/>
            <person name="Kema G.H.J."/>
            <person name="Seidl M.F."/>
        </authorList>
    </citation>
    <scope>NUCLEOTIDE SEQUENCE [LARGE SCALE GENOMIC DNA]</scope>
    <source>
        <strain evidence="2 3">P124</strain>
    </source>
</reference>
<evidence type="ECO:0000313" key="3">
    <source>
        <dbReference type="Proteomes" id="UP001305779"/>
    </source>
</evidence>
<feature type="compositionally biased region" description="Acidic residues" evidence="1">
    <location>
        <begin position="86"/>
        <end position="98"/>
    </location>
</feature>